<protein>
    <recommendedName>
        <fullName evidence="2">DUF7587 domain-containing protein</fullName>
    </recommendedName>
</protein>
<evidence type="ECO:0000313" key="3">
    <source>
        <dbReference type="EMBL" id="PTB57031.1"/>
    </source>
</evidence>
<dbReference type="Proteomes" id="UP000241690">
    <property type="component" value="Unassembled WGS sequence"/>
</dbReference>
<evidence type="ECO:0000256" key="1">
    <source>
        <dbReference type="SAM" id="MobiDB-lite"/>
    </source>
</evidence>
<evidence type="ECO:0000259" key="2">
    <source>
        <dbReference type="Pfam" id="PF24494"/>
    </source>
</evidence>
<accession>A0A2T4AIZ1</accession>
<dbReference type="EMBL" id="KZ679678">
    <property type="protein sequence ID" value="PTB57031.1"/>
    <property type="molecule type" value="Genomic_DNA"/>
</dbReference>
<dbReference type="RefSeq" id="XP_024776708.1">
    <property type="nucleotide sequence ID" value="XM_024911838.1"/>
</dbReference>
<keyword evidence="4" id="KW-1185">Reference proteome</keyword>
<gene>
    <name evidence="3" type="ORF">M431DRAFT_112577</name>
</gene>
<organism evidence="3 4">
    <name type="scientific">Trichoderma harzianum CBS 226.95</name>
    <dbReference type="NCBI Taxonomy" id="983964"/>
    <lineage>
        <taxon>Eukaryota</taxon>
        <taxon>Fungi</taxon>
        <taxon>Dikarya</taxon>
        <taxon>Ascomycota</taxon>
        <taxon>Pezizomycotina</taxon>
        <taxon>Sordariomycetes</taxon>
        <taxon>Hypocreomycetidae</taxon>
        <taxon>Hypocreales</taxon>
        <taxon>Hypocreaceae</taxon>
        <taxon>Trichoderma</taxon>
    </lineage>
</organism>
<sequence>MNGITAGVNKMKMGQKIHIGFGDDDILDEVPSRPSDNLATESHDTPHCPDEVPFRPPGNLAAKLPDTPRYLFRVFSDASEGENSSKCMKSVDAVNKTFEDIFARDPLTVALTLNEHLRWQKKKSYGDPFISWTTSLLNAIQYAIYKRKKESTKLSAISLCIVDTTLFPNGVFMEDLDLIEKFIDKGHAYNWGNRGLDNLGQLRNKQHQTYSGVYYFGEYLSQGQTNIEGRSCTVTCDKIINSKLFAFMPQFEDELKDETPLRWANAVIELRQPFYIKKQKEMKDSDFSNATTIALEFDTAWFLPMLANLLALNPRTARDPRIIGWTWEHFREELMHHLSPKVTNVVANDNIPEVLHFGKIIHGIREYYYTRSVARLMSSMEETTDIIRHFIRESGTPGGRKMFGPGDLAWYLPTVDHDYVQPLMQSLETLRGTIQELQEDTT</sequence>
<evidence type="ECO:0000313" key="4">
    <source>
        <dbReference type="Proteomes" id="UP000241690"/>
    </source>
</evidence>
<dbReference type="AlphaFoldDB" id="A0A2T4AIZ1"/>
<dbReference type="GeneID" id="36620397"/>
<proteinExistence type="predicted"/>
<dbReference type="STRING" id="983964.A0A2T4AIZ1"/>
<dbReference type="InterPro" id="IPR056009">
    <property type="entry name" value="DUF7587"/>
</dbReference>
<feature type="domain" description="DUF7587" evidence="2">
    <location>
        <begin position="67"/>
        <end position="189"/>
    </location>
</feature>
<name>A0A2T4AIZ1_TRIHA</name>
<reference evidence="3 4" key="1">
    <citation type="submission" date="2016-07" db="EMBL/GenBank/DDBJ databases">
        <title>Multiple horizontal gene transfer events from other fungi enriched the ability of initially mycotrophic Trichoderma (Ascomycota) to feed on dead plant biomass.</title>
        <authorList>
            <consortium name="DOE Joint Genome Institute"/>
            <person name="Aerts A."/>
            <person name="Atanasova L."/>
            <person name="Chenthamara K."/>
            <person name="Zhang J."/>
            <person name="Grujic M."/>
            <person name="Henrissat B."/>
            <person name="Kuo A."/>
            <person name="Salamov A."/>
            <person name="Lipzen A."/>
            <person name="Labutti K."/>
            <person name="Barry K."/>
            <person name="Miao Y."/>
            <person name="Rahimi M.J."/>
            <person name="Shen Q."/>
            <person name="Grigoriev I.V."/>
            <person name="Kubicek C.P."/>
            <person name="Druzhinina I.S."/>
        </authorList>
    </citation>
    <scope>NUCLEOTIDE SEQUENCE [LARGE SCALE GENOMIC DNA]</scope>
    <source>
        <strain evidence="3 4">CBS 226.95</strain>
    </source>
</reference>
<feature type="compositionally biased region" description="Basic and acidic residues" evidence="1">
    <location>
        <begin position="41"/>
        <end position="53"/>
    </location>
</feature>
<feature type="region of interest" description="Disordered" evidence="1">
    <location>
        <begin position="30"/>
        <end position="56"/>
    </location>
</feature>
<dbReference type="Pfam" id="PF24494">
    <property type="entry name" value="DUF7587"/>
    <property type="match status" value="1"/>
</dbReference>